<gene>
    <name evidence="5" type="primary">ftsZ</name>
    <name evidence="8" type="ORF">K668_01980</name>
</gene>
<dbReference type="EMBL" id="CP005933">
    <property type="protein sequence ID" value="AIA33974.1"/>
    <property type="molecule type" value="Genomic_DNA"/>
</dbReference>
<protein>
    <recommendedName>
        <fullName evidence="5 6">Cell division protein FtsZ</fullName>
    </recommendedName>
</protein>
<keyword evidence="5 6" id="KW-0131">Cell cycle</keyword>
<evidence type="ECO:0000313" key="9">
    <source>
        <dbReference type="Proteomes" id="UP000027182"/>
    </source>
</evidence>
<dbReference type="PRINTS" id="PR00423">
    <property type="entry name" value="CELLDVISFTSZ"/>
</dbReference>
<dbReference type="RefSeq" id="WP_013954798.1">
    <property type="nucleotide sequence ID" value="NZ_CP005933.1"/>
</dbReference>
<dbReference type="InterPro" id="IPR020805">
    <property type="entry name" value="Cell_div_FtsZ_CS"/>
</dbReference>
<dbReference type="PANTHER" id="PTHR30314">
    <property type="entry name" value="CELL DIVISION PROTEIN FTSZ-RELATED"/>
    <property type="match status" value="1"/>
</dbReference>
<dbReference type="PROSITE" id="PS01135">
    <property type="entry name" value="FTSZ_2"/>
    <property type="match status" value="1"/>
</dbReference>
<evidence type="ECO:0000256" key="5">
    <source>
        <dbReference type="HAMAP-Rule" id="MF_00909"/>
    </source>
</evidence>
<evidence type="ECO:0000259" key="7">
    <source>
        <dbReference type="SMART" id="SM00864"/>
    </source>
</evidence>
<dbReference type="InterPro" id="IPR045061">
    <property type="entry name" value="FtsZ/CetZ"/>
</dbReference>
<feature type="binding site" evidence="5">
    <location>
        <position position="189"/>
    </location>
    <ligand>
        <name>GTP</name>
        <dbReference type="ChEBI" id="CHEBI:37565"/>
    </ligand>
</feature>
<reference evidence="8 9" key="1">
    <citation type="submission" date="2013-04" db="EMBL/GenBank/DDBJ databases">
        <authorList>
            <person name="Lin L."/>
            <person name="Zeng Z."/>
            <person name="Xie J."/>
            <person name="Luo L."/>
            <person name="Yang Z."/>
            <person name="Liang W."/>
            <person name="Lin H."/>
            <person name="Dong C."/>
            <person name="Sun Y."/>
        </authorList>
    </citation>
    <scope>NUCLEOTIDE SEQUENCE [LARGE SCALE GENOMIC DNA]</scope>
    <source>
        <strain evidence="8 9">CQ-W70</strain>
    </source>
</reference>
<dbReference type="HAMAP" id="MF_00909">
    <property type="entry name" value="FtsZ"/>
    <property type="match status" value="1"/>
</dbReference>
<dbReference type="SMART" id="SM00864">
    <property type="entry name" value="Tubulin"/>
    <property type="match status" value="1"/>
</dbReference>
<dbReference type="GO" id="GO:0051258">
    <property type="term" value="P:protein polymerization"/>
    <property type="evidence" value="ECO:0007669"/>
    <property type="project" value="UniProtKB-UniRule"/>
</dbReference>
<keyword evidence="2 5" id="KW-0547">Nucleotide-binding</keyword>
<feature type="binding site" evidence="5">
    <location>
        <begin position="19"/>
        <end position="23"/>
    </location>
    <ligand>
        <name>GTP</name>
        <dbReference type="ChEBI" id="CHEBI:37565"/>
    </ligand>
</feature>
<evidence type="ECO:0000313" key="8">
    <source>
        <dbReference type="EMBL" id="AIA33974.1"/>
    </source>
</evidence>
<dbReference type="SMR" id="A0A059XZB6"/>
<keyword evidence="4 5" id="KW-0717">Septation</keyword>
<dbReference type="GO" id="GO:0043093">
    <property type="term" value="P:FtsZ-dependent cytokinesis"/>
    <property type="evidence" value="ECO:0007669"/>
    <property type="project" value="UniProtKB-UniRule"/>
</dbReference>
<dbReference type="PANTHER" id="PTHR30314:SF3">
    <property type="entry name" value="MITOCHONDRIAL DIVISION PROTEIN FSZA"/>
    <property type="match status" value="1"/>
</dbReference>
<evidence type="ECO:0000256" key="4">
    <source>
        <dbReference type="ARBA" id="ARBA00023210"/>
    </source>
</evidence>
<dbReference type="PATRIC" id="fig|1316930.3.peg.407"/>
<dbReference type="SUPFAM" id="SSF52490">
    <property type="entry name" value="Tubulin nucleotide-binding domain-like"/>
    <property type="match status" value="1"/>
</dbReference>
<dbReference type="InterPro" id="IPR000158">
    <property type="entry name" value="Cell_div_FtsZ"/>
</dbReference>
<evidence type="ECO:0000256" key="3">
    <source>
        <dbReference type="ARBA" id="ARBA00023134"/>
    </source>
</evidence>
<keyword evidence="5" id="KW-0963">Cytoplasm</keyword>
<dbReference type="GO" id="GO:0032153">
    <property type="term" value="C:cell division site"/>
    <property type="evidence" value="ECO:0007669"/>
    <property type="project" value="UniProtKB-UniRule"/>
</dbReference>
<feature type="binding site" evidence="5">
    <location>
        <position position="142"/>
    </location>
    <ligand>
        <name>GTP</name>
        <dbReference type="ChEBI" id="CHEBI:37565"/>
    </ligand>
</feature>
<name>A0A059XZB6_MYCBV</name>
<keyword evidence="5 6" id="KW-0132">Cell division</keyword>
<comment type="similarity">
    <text evidence="1 5 6">Belongs to the FtsZ family.</text>
</comment>
<dbReference type="SUPFAM" id="SSF55307">
    <property type="entry name" value="Tubulin C-terminal domain-like"/>
    <property type="match status" value="1"/>
</dbReference>
<dbReference type="Pfam" id="PF00091">
    <property type="entry name" value="Tubulin"/>
    <property type="match status" value="1"/>
</dbReference>
<dbReference type="KEGG" id="mbq:K668_01980"/>
<accession>A0A059XZB6</accession>
<evidence type="ECO:0000256" key="2">
    <source>
        <dbReference type="ARBA" id="ARBA00022741"/>
    </source>
</evidence>
<feature type="domain" description="Tubulin/FtsZ GTPase" evidence="7">
    <location>
        <begin position="11"/>
        <end position="207"/>
    </location>
</feature>
<evidence type="ECO:0000256" key="1">
    <source>
        <dbReference type="ARBA" id="ARBA00009690"/>
    </source>
</evidence>
<sequence length="380" mass="41801">MNDSTVFPNLKVKVFGIGGAGNNAINNIIADDQFDSSAIEFWAINTDSQHLQDNRNKCENKLLLANPIYSGCGAGGDPKVGKECALNSIDQIKEILADTNVLILAAGLGGGTGTGATPVIADVAKKMGILTIAILTTPFDMEGEIKKSIALAGINEIKNHSNSYSLVSNQQILETYKDFPLNMAMQMADKKLKNLIKNVIDIINLSWFINIDFHDLKNVLENGQNTFIGYAKTSGSDKVKKAVDEVVSDNISEIKSNNNYKNLLVSFHIDSKGTLTEINEAIELLKEHFGTDTHIKFGIINDAWTDEREDFFTIGIIAGQGEIHSSIDYHNKIKGSKDNSLINEQSNIINVENTDEYDQIVTKNEKILEQNSDLIPDFFK</sequence>
<feature type="binding site" evidence="5">
    <location>
        <position position="146"/>
    </location>
    <ligand>
        <name>GTP</name>
        <dbReference type="ChEBI" id="CHEBI:37565"/>
    </ligand>
</feature>
<dbReference type="HOGENOM" id="CLU_024865_0_1_14"/>
<proteinExistence type="inferred from homology"/>
<comment type="function">
    <text evidence="5 6">Essential cell division protein that forms a contractile ring structure (Z ring) at the future cell division site. The regulation of the ring assembly controls the timing and the location of cell division. One of the functions of the FtsZ ring is to recruit other cell division proteins to the septum to produce a new cell wall between the dividing cells. Binds GTP and shows GTPase activity.</text>
</comment>
<dbReference type="GO" id="GO:0000917">
    <property type="term" value="P:division septum assembly"/>
    <property type="evidence" value="ECO:0007669"/>
    <property type="project" value="UniProtKB-KW"/>
</dbReference>
<evidence type="ECO:0000256" key="6">
    <source>
        <dbReference type="RuleBase" id="RU000631"/>
    </source>
</evidence>
<comment type="subunit">
    <text evidence="5">Homodimer. Polymerizes to form a dynamic ring structure in a strictly GTP-dependent manner. Interacts directly with several other division proteins.</text>
</comment>
<keyword evidence="3 5" id="KW-0342">GTP-binding</keyword>
<organism evidence="8 9">
    <name type="scientific">Mycoplasmopsis bovis CQ-W70</name>
    <dbReference type="NCBI Taxonomy" id="1316930"/>
    <lineage>
        <taxon>Bacteria</taxon>
        <taxon>Bacillati</taxon>
        <taxon>Mycoplasmatota</taxon>
        <taxon>Mycoplasmoidales</taxon>
        <taxon>Metamycoplasmataceae</taxon>
        <taxon>Mycoplasmopsis</taxon>
    </lineage>
</organism>
<dbReference type="GO" id="GO:0005737">
    <property type="term" value="C:cytoplasm"/>
    <property type="evidence" value="ECO:0007669"/>
    <property type="project" value="UniProtKB-SubCell"/>
</dbReference>
<dbReference type="AlphaFoldDB" id="A0A059XZB6"/>
<dbReference type="GO" id="GO:0003924">
    <property type="term" value="F:GTPase activity"/>
    <property type="evidence" value="ECO:0007669"/>
    <property type="project" value="UniProtKB-UniRule"/>
</dbReference>
<feature type="binding site" evidence="5">
    <location>
        <begin position="111"/>
        <end position="113"/>
    </location>
    <ligand>
        <name>GTP</name>
        <dbReference type="ChEBI" id="CHEBI:37565"/>
    </ligand>
</feature>
<dbReference type="CDD" id="cd02201">
    <property type="entry name" value="FtsZ_type1"/>
    <property type="match status" value="1"/>
</dbReference>
<dbReference type="GO" id="GO:0005525">
    <property type="term" value="F:GTP binding"/>
    <property type="evidence" value="ECO:0007669"/>
    <property type="project" value="UniProtKB-UniRule"/>
</dbReference>
<dbReference type="InterPro" id="IPR008280">
    <property type="entry name" value="Tub_FtsZ_C"/>
</dbReference>
<dbReference type="InterPro" id="IPR003008">
    <property type="entry name" value="Tubulin_FtsZ_GTPase"/>
</dbReference>
<dbReference type="Gene3D" id="3.40.50.1440">
    <property type="entry name" value="Tubulin/FtsZ, GTPase domain"/>
    <property type="match status" value="1"/>
</dbReference>
<comment type="subcellular location">
    <subcellularLocation>
        <location evidence="5">Cytoplasm</location>
    </subcellularLocation>
    <text evidence="5">Assembles at midcell at the inner surface of the cytoplasmic membrane.</text>
</comment>
<dbReference type="Proteomes" id="UP000027182">
    <property type="component" value="Chromosome"/>
</dbReference>
<dbReference type="InterPro" id="IPR036525">
    <property type="entry name" value="Tubulin/FtsZ_GTPase_sf"/>
</dbReference>